<dbReference type="Proteomes" id="UP000326289">
    <property type="component" value="Unassembled WGS sequence"/>
</dbReference>
<dbReference type="EMBL" id="ML732764">
    <property type="protein sequence ID" value="KAB8279653.1"/>
    <property type="molecule type" value="Genomic_DNA"/>
</dbReference>
<sequence length="67" mass="7309">MVVVKVVVMISSRYRLTFTNPIISSSPQYPMMGRNIPVGYPSSHTCRPGSVSPPPPITGLQCYDSIP</sequence>
<proteinExistence type="predicted"/>
<keyword evidence="2" id="KW-1185">Reference proteome</keyword>
<dbReference type="AlphaFoldDB" id="A0A5N6JP93"/>
<reference evidence="1 2" key="1">
    <citation type="submission" date="2019-04" db="EMBL/GenBank/DDBJ databases">
        <title>Fungal friends and foes A comparative genomics study of 23 Aspergillus species from section Flavi.</title>
        <authorList>
            <consortium name="DOE Joint Genome Institute"/>
            <person name="Kjaerbolling I."/>
            <person name="Vesth T.C."/>
            <person name="Frisvad J.C."/>
            <person name="Nybo J.L."/>
            <person name="Theobald S."/>
            <person name="Kildgaard S."/>
            <person name="Petersen T.I."/>
            <person name="Kuo A."/>
            <person name="Sato A."/>
            <person name="Lyhne E.K."/>
            <person name="Kogle M.E."/>
            <person name="Wiebenga A."/>
            <person name="Kun R.S."/>
            <person name="Lubbers R.J."/>
            <person name="Makela M.R."/>
            <person name="Barry K."/>
            <person name="Chovatia M."/>
            <person name="Clum A."/>
            <person name="Daum C."/>
            <person name="Haridas S."/>
            <person name="He G."/>
            <person name="LaButti K."/>
            <person name="Lipzen A."/>
            <person name="Mondo S."/>
            <person name="Pangilinan J."/>
            <person name="Riley R."/>
            <person name="Salamov A."/>
            <person name="Simmons B.A."/>
            <person name="Magnuson J.K."/>
            <person name="Henrissat B."/>
            <person name="Mortensen U.H."/>
            <person name="Larsen T.O."/>
            <person name="De vries R.P."/>
            <person name="Grigoriev I.V."/>
            <person name="Machida M."/>
            <person name="Baker S.E."/>
            <person name="Andersen M.R."/>
        </authorList>
    </citation>
    <scope>NUCLEOTIDE SEQUENCE [LARGE SCALE GENOMIC DNA]</scope>
    <source>
        <strain evidence="1 2">CBS 117635</strain>
    </source>
</reference>
<gene>
    <name evidence="1" type="ORF">BDV30DRAFT_201909</name>
</gene>
<organism evidence="1 2">
    <name type="scientific">Aspergillus minisclerotigenes</name>
    <dbReference type="NCBI Taxonomy" id="656917"/>
    <lineage>
        <taxon>Eukaryota</taxon>
        <taxon>Fungi</taxon>
        <taxon>Dikarya</taxon>
        <taxon>Ascomycota</taxon>
        <taxon>Pezizomycotina</taxon>
        <taxon>Eurotiomycetes</taxon>
        <taxon>Eurotiomycetidae</taxon>
        <taxon>Eurotiales</taxon>
        <taxon>Aspergillaceae</taxon>
        <taxon>Aspergillus</taxon>
        <taxon>Aspergillus subgen. Circumdati</taxon>
    </lineage>
</organism>
<name>A0A5N6JP93_9EURO</name>
<evidence type="ECO:0000313" key="2">
    <source>
        <dbReference type="Proteomes" id="UP000326289"/>
    </source>
</evidence>
<evidence type="ECO:0000313" key="1">
    <source>
        <dbReference type="EMBL" id="KAB8279653.1"/>
    </source>
</evidence>
<accession>A0A5N6JP93</accession>
<protein>
    <submittedName>
        <fullName evidence="1">Uncharacterized protein</fullName>
    </submittedName>
</protein>